<dbReference type="EMBL" id="JACHVB010000014">
    <property type="protein sequence ID" value="MBC2593665.1"/>
    <property type="molecule type" value="Genomic_DNA"/>
</dbReference>
<feature type="signal peptide" evidence="1">
    <location>
        <begin position="1"/>
        <end position="29"/>
    </location>
</feature>
<reference evidence="2 3" key="1">
    <citation type="submission" date="2020-07" db="EMBL/GenBank/DDBJ databases">
        <authorList>
            <person name="Feng X."/>
        </authorList>
    </citation>
    <scope>NUCLEOTIDE SEQUENCE [LARGE SCALE GENOMIC DNA]</scope>
    <source>
        <strain evidence="2 3">JCM31066</strain>
    </source>
</reference>
<gene>
    <name evidence="2" type="ORF">H5P28_05255</name>
</gene>
<keyword evidence="3" id="KW-1185">Reference proteome</keyword>
<dbReference type="Proteomes" id="UP000546464">
    <property type="component" value="Unassembled WGS sequence"/>
</dbReference>
<dbReference type="AlphaFoldDB" id="A0A842HB87"/>
<dbReference type="NCBIfam" id="NF033679">
    <property type="entry name" value="DNRLRE_dom"/>
    <property type="match status" value="1"/>
</dbReference>
<evidence type="ECO:0000313" key="2">
    <source>
        <dbReference type="EMBL" id="MBC2593665.1"/>
    </source>
</evidence>
<name>A0A842HB87_9BACT</name>
<dbReference type="RefSeq" id="WP_185674668.1">
    <property type="nucleotide sequence ID" value="NZ_JACHVB010000014.1"/>
</dbReference>
<protein>
    <submittedName>
        <fullName evidence="2">DNRLRE domain-containing protein</fullName>
    </submittedName>
</protein>
<proteinExistence type="predicted"/>
<keyword evidence="1" id="KW-0732">Signal</keyword>
<sequence>MSYPVSHSSIRSLLAGGAVFIALSGAAAAANMSFQQGMLPSESYEGSASAYIQSGNSSGKVVFLSLKGQFKGSLSLGSNGKDSNRRRVLLSFDLSDLPQGAVVDTATLTLYASNTDKNSADASVKIDLVEMTTGFDPQVATWDTYADSGNAAVLSSTTANPGTISKEDGTIVFSSSEALVAALNKALASESDTVNLMIKLPDSVEEGGVQVLFNLWSTYSAGNVSEWRPKLDIDYSVAK</sequence>
<comment type="caution">
    <text evidence="2">The sequence shown here is derived from an EMBL/GenBank/DDBJ whole genome shotgun (WGS) entry which is preliminary data.</text>
</comment>
<evidence type="ECO:0000256" key="1">
    <source>
        <dbReference type="SAM" id="SignalP"/>
    </source>
</evidence>
<evidence type="ECO:0000313" key="3">
    <source>
        <dbReference type="Proteomes" id="UP000546464"/>
    </source>
</evidence>
<feature type="chain" id="PRO_5032783437" evidence="1">
    <location>
        <begin position="30"/>
        <end position="239"/>
    </location>
</feature>
<accession>A0A842HB87</accession>
<organism evidence="2 3">
    <name type="scientific">Ruficoccus amylovorans</name>
    <dbReference type="NCBI Taxonomy" id="1804625"/>
    <lineage>
        <taxon>Bacteria</taxon>
        <taxon>Pseudomonadati</taxon>
        <taxon>Verrucomicrobiota</taxon>
        <taxon>Opitutia</taxon>
        <taxon>Puniceicoccales</taxon>
        <taxon>Cerasicoccaceae</taxon>
        <taxon>Ruficoccus</taxon>
    </lineage>
</organism>